<evidence type="ECO:0000256" key="7">
    <source>
        <dbReference type="SAM" id="MobiDB-lite"/>
    </source>
</evidence>
<evidence type="ECO:0000256" key="5">
    <source>
        <dbReference type="PROSITE-ProRule" id="PRU00283"/>
    </source>
</evidence>
<dbReference type="InterPro" id="IPR036961">
    <property type="entry name" value="Kinesin_motor_dom_sf"/>
</dbReference>
<evidence type="ECO:0000313" key="10">
    <source>
        <dbReference type="EnsemblMetazoa" id="SCAU012637-PA"/>
    </source>
</evidence>
<keyword evidence="11" id="KW-1185">Reference proteome</keyword>
<dbReference type="GO" id="GO:0003777">
    <property type="term" value="F:microtubule motor activity"/>
    <property type="evidence" value="ECO:0007669"/>
    <property type="project" value="InterPro"/>
</dbReference>
<dbReference type="PROSITE" id="PS50067">
    <property type="entry name" value="KINESIN_MOTOR_2"/>
    <property type="match status" value="1"/>
</dbReference>
<dbReference type="STRING" id="35570.A0A1I8Q073"/>
<accession>A0A1I8Q073</accession>
<evidence type="ECO:0000259" key="8">
    <source>
        <dbReference type="PROSITE" id="PS50067"/>
    </source>
</evidence>
<feature type="domain" description="Kinesin motor" evidence="8">
    <location>
        <begin position="4"/>
        <end position="355"/>
    </location>
</feature>
<feature type="region of interest" description="Disordered" evidence="7">
    <location>
        <begin position="1095"/>
        <end position="1114"/>
    </location>
</feature>
<dbReference type="SUPFAM" id="SSF52540">
    <property type="entry name" value="P-loop containing nucleoside triphosphate hydrolases"/>
    <property type="match status" value="1"/>
</dbReference>
<evidence type="ECO:0008006" key="12">
    <source>
        <dbReference type="Google" id="ProtNLM"/>
    </source>
</evidence>
<dbReference type="CDD" id="cd01365">
    <property type="entry name" value="KISc_KIF1A_KIF1B"/>
    <property type="match status" value="1"/>
</dbReference>
<sequence>MSSSIKVAVRVRPFNSREEDMDAVCIVEMENKKTRLLKPKLQALRDAGRENHHDFTFDYSYWSFDKNDKHFATQEQVYNDLGTDVIDCAFQGYNACVFAYGQTGSGKTFTMMGAPDNPGLIPRICSELFARMRVGQESGTGYKTHASYLEIYNERVKDLLGPQTSGHGLRVREHRTLGPYVENLSQHSVADFDEIQECITRGNIQRTTASTNMNDTSSRSHAIFTITFVQAGYMNDMPSETVSKIHLVDLAGSERANATGATGQRLKEGAHINKSLVTLGSVISALAEQTTTANGSSSTKRVLYIPYRDSILTWLLKDSLGGNSKTIMIAALSPADCNYSETLSTLRYANRAKNIINKPTINEDPNVKLIRELRDEINKLKSMLSGDIQPLQPSLKMLEDLQKKEAQEKVLTEEWTEKWKEAQSILQEQKSLGLRKSGVGVVLDSEMPHLIGIHNDITTGVTLYSLKEGETFIGTDEAEIPPDIELTGDGIRPQHCTIVLKDGICTLHPGALAQCWLNAHLIDEPTNISQGDIILLGRTNIFRFNNPTEAARLRKEFNRSQLDMSRLSLITSSRENLLTSSFCMDDDSNSSMSGSMISSPLKRNERQYYPTKPMSRDDPELQDENRKILETIENALKQLNIERVQMHDQYKTKVQKLTEELKRLEKEEKNSLDLLRCREEELLARKDMLLWEKNNEKVQIDIVCRQISALQTQLDSKKRDFSEYVAKELQELQDCGKLDEIDIKVDPTVPLTDDLLLQAADSLDLFASQFIKDTVRRNNEDIRRLDEQVADKESILNSSTAKIAQVDENLLQIEEELQQLSLERKQMEVDNECQLAAKKEGLHLHLSNKRGTTTDMNVQTENDVSYSTCDTFHTAQTNLSSNMGSPTIADDDITPLSNCTLSSGGEMEDDDDTISDSGIRKSKTSSPTSSATNSTEPNSKSSNASGSNKKSLGLPNAVMSDSGVCLDPIRSMNSVKTAGDLSKNNSAANGGIGDSALCNSDDETGSCSSCEINPNIDDSLHPHCPMHNLRRKIAAQKALIMKNLEMNVNKAKLDEQIAELQDLQKRYVKMEKQAMENANCIEDHHLCCNAMQDYDQNEDDNNESQPPMEGPSSYMMPSMTRSWPSARDDFNETEHFITVPTFVIRGAGKQTHYEYEVRIALPDGKLNILRRYSRFRELHMSMKNLYGAKIAALPFPRRELFASNSEAVAKHRRRLLELYLRRLFVVCSRIPQCPIYEGPGAPGLTRKTLAEFSPFFKKGLFENGRHGTG</sequence>
<feature type="region of interest" description="Disordered" evidence="7">
    <location>
        <begin position="876"/>
        <end position="957"/>
    </location>
</feature>
<dbReference type="Gene3D" id="3.40.850.10">
    <property type="entry name" value="Kinesin motor domain"/>
    <property type="match status" value="1"/>
</dbReference>
<evidence type="ECO:0000259" key="9">
    <source>
        <dbReference type="PROSITE" id="PS50195"/>
    </source>
</evidence>
<dbReference type="PANTHER" id="PTHR47117:SF6">
    <property type="entry name" value="KINESIN-LIKE PROTEIN KIF16B"/>
    <property type="match status" value="1"/>
</dbReference>
<keyword evidence="2 5" id="KW-0067">ATP-binding</keyword>
<dbReference type="OrthoDB" id="3176171at2759"/>
<dbReference type="InterPro" id="IPR008984">
    <property type="entry name" value="SMAD_FHA_dom_sf"/>
</dbReference>
<dbReference type="Proteomes" id="UP000095300">
    <property type="component" value="Unassembled WGS sequence"/>
</dbReference>
<dbReference type="Gene3D" id="3.30.1520.10">
    <property type="entry name" value="Phox-like domain"/>
    <property type="match status" value="1"/>
</dbReference>
<dbReference type="PROSITE" id="PS50195">
    <property type="entry name" value="PX"/>
    <property type="match status" value="1"/>
</dbReference>
<reference evidence="10" key="1">
    <citation type="submission" date="2020-05" db="UniProtKB">
        <authorList>
            <consortium name="EnsemblMetazoa"/>
        </authorList>
    </citation>
    <scope>IDENTIFICATION</scope>
    <source>
        <strain evidence="10">USDA</strain>
    </source>
</reference>
<dbReference type="Pfam" id="PF00225">
    <property type="entry name" value="Kinesin"/>
    <property type="match status" value="1"/>
</dbReference>
<proteinExistence type="inferred from homology"/>
<feature type="coiled-coil region" evidence="6">
    <location>
        <begin position="796"/>
        <end position="830"/>
    </location>
</feature>
<dbReference type="FunFam" id="3.40.850.10:FF:000021">
    <property type="entry name" value="kinesin-like protein KIF16B isoform X1"/>
    <property type="match status" value="1"/>
</dbReference>
<dbReference type="SMART" id="SM00312">
    <property type="entry name" value="PX"/>
    <property type="match status" value="1"/>
</dbReference>
<evidence type="ECO:0000313" key="11">
    <source>
        <dbReference type="Proteomes" id="UP000095300"/>
    </source>
</evidence>
<feature type="compositionally biased region" description="Low complexity" evidence="7">
    <location>
        <begin position="924"/>
        <end position="951"/>
    </location>
</feature>
<comment type="similarity">
    <text evidence="5">Belongs to the TRAFAC class myosin-kinesin ATPase superfamily. Kinesin family.</text>
</comment>
<feature type="coiled-coil region" evidence="6">
    <location>
        <begin position="622"/>
        <end position="681"/>
    </location>
</feature>
<evidence type="ECO:0000256" key="2">
    <source>
        <dbReference type="ARBA" id="ARBA00022840"/>
    </source>
</evidence>
<feature type="compositionally biased region" description="Polar residues" evidence="7">
    <location>
        <begin position="876"/>
        <end position="885"/>
    </location>
</feature>
<dbReference type="PROSITE" id="PS00411">
    <property type="entry name" value="KINESIN_MOTOR_1"/>
    <property type="match status" value="1"/>
</dbReference>
<evidence type="ECO:0000256" key="3">
    <source>
        <dbReference type="ARBA" id="ARBA00023054"/>
    </source>
</evidence>
<dbReference type="Pfam" id="PF00498">
    <property type="entry name" value="FHA"/>
    <property type="match status" value="1"/>
</dbReference>
<dbReference type="InterPro" id="IPR036871">
    <property type="entry name" value="PX_dom_sf"/>
</dbReference>
<protein>
    <recommendedName>
        <fullName evidence="12">Kinesin motor domain-containing protein</fullName>
    </recommendedName>
</protein>
<dbReference type="SMART" id="SM00129">
    <property type="entry name" value="KISc"/>
    <property type="match status" value="1"/>
</dbReference>
<dbReference type="PRINTS" id="PR00380">
    <property type="entry name" value="KINESINHEAVY"/>
</dbReference>
<dbReference type="VEuPathDB" id="VectorBase:SCAU012637"/>
<dbReference type="FunFam" id="2.60.200.20:FF:000042">
    <property type="entry name" value="Kinesin-like protein Klp98A"/>
    <property type="match status" value="1"/>
</dbReference>
<evidence type="ECO:0000256" key="4">
    <source>
        <dbReference type="ARBA" id="ARBA00023175"/>
    </source>
</evidence>
<organism evidence="10 11">
    <name type="scientific">Stomoxys calcitrans</name>
    <name type="common">Stable fly</name>
    <name type="synonym">Conops calcitrans</name>
    <dbReference type="NCBI Taxonomy" id="35570"/>
    <lineage>
        <taxon>Eukaryota</taxon>
        <taxon>Metazoa</taxon>
        <taxon>Ecdysozoa</taxon>
        <taxon>Arthropoda</taxon>
        <taxon>Hexapoda</taxon>
        <taxon>Insecta</taxon>
        <taxon>Pterygota</taxon>
        <taxon>Neoptera</taxon>
        <taxon>Endopterygota</taxon>
        <taxon>Diptera</taxon>
        <taxon>Brachycera</taxon>
        <taxon>Muscomorpha</taxon>
        <taxon>Muscoidea</taxon>
        <taxon>Muscidae</taxon>
        <taxon>Stomoxys</taxon>
    </lineage>
</organism>
<dbReference type="InterPro" id="IPR019821">
    <property type="entry name" value="Kinesin_motor_CS"/>
</dbReference>
<dbReference type="Gene3D" id="2.60.200.20">
    <property type="match status" value="1"/>
</dbReference>
<dbReference type="SUPFAM" id="SSF49879">
    <property type="entry name" value="SMAD/FHA domain"/>
    <property type="match status" value="1"/>
</dbReference>
<keyword evidence="3 6" id="KW-0175">Coiled coil</keyword>
<dbReference type="InterPro" id="IPR001752">
    <property type="entry name" value="Kinesin_motor_dom"/>
</dbReference>
<dbReference type="Pfam" id="PF00787">
    <property type="entry name" value="PX"/>
    <property type="match status" value="1"/>
</dbReference>
<dbReference type="GO" id="GO:0005524">
    <property type="term" value="F:ATP binding"/>
    <property type="evidence" value="ECO:0007669"/>
    <property type="project" value="UniProtKB-UniRule"/>
</dbReference>
<dbReference type="FunFam" id="3.30.1520.10:FF:000044">
    <property type="entry name" value="Kinesin-like protein KIF16B"/>
    <property type="match status" value="1"/>
</dbReference>
<dbReference type="SUPFAM" id="SSF64268">
    <property type="entry name" value="PX domain"/>
    <property type="match status" value="1"/>
</dbReference>
<dbReference type="EnsemblMetazoa" id="SCAU012637-RA">
    <property type="protein sequence ID" value="SCAU012637-PA"/>
    <property type="gene ID" value="SCAU012637"/>
</dbReference>
<feature type="domain" description="PX" evidence="9">
    <location>
        <begin position="1133"/>
        <end position="1269"/>
    </location>
</feature>
<evidence type="ECO:0000256" key="6">
    <source>
        <dbReference type="SAM" id="Coils"/>
    </source>
</evidence>
<dbReference type="GO" id="GO:0035091">
    <property type="term" value="F:phosphatidylinositol binding"/>
    <property type="evidence" value="ECO:0007669"/>
    <property type="project" value="InterPro"/>
</dbReference>
<name>A0A1I8Q073_STOCA</name>
<dbReference type="InterPro" id="IPR027417">
    <property type="entry name" value="P-loop_NTPase"/>
</dbReference>
<dbReference type="PANTHER" id="PTHR47117">
    <property type="entry name" value="STAR-RELATED LIPID TRANSFER PROTEIN 9"/>
    <property type="match status" value="1"/>
</dbReference>
<evidence type="ECO:0000256" key="1">
    <source>
        <dbReference type="ARBA" id="ARBA00022741"/>
    </source>
</evidence>
<dbReference type="CDD" id="cd22708">
    <property type="entry name" value="FHA_KIF16"/>
    <property type="match status" value="1"/>
</dbReference>
<dbReference type="InterPro" id="IPR000253">
    <property type="entry name" value="FHA_dom"/>
</dbReference>
<feature type="coiled-coil region" evidence="6">
    <location>
        <begin position="1041"/>
        <end position="1073"/>
    </location>
</feature>
<keyword evidence="1 5" id="KW-0547">Nucleotide-binding</keyword>
<keyword evidence="4 5" id="KW-0505">Motor protein</keyword>
<dbReference type="GO" id="GO:0007018">
    <property type="term" value="P:microtubule-based movement"/>
    <property type="evidence" value="ECO:0007669"/>
    <property type="project" value="InterPro"/>
</dbReference>
<feature type="binding site" evidence="5">
    <location>
        <begin position="101"/>
        <end position="108"/>
    </location>
    <ligand>
        <name>ATP</name>
        <dbReference type="ChEBI" id="CHEBI:30616"/>
    </ligand>
</feature>
<dbReference type="KEGG" id="scac:106084592"/>
<gene>
    <name evidence="10" type="primary">106084592</name>
</gene>
<dbReference type="InterPro" id="IPR001683">
    <property type="entry name" value="PX_dom"/>
</dbReference>
<dbReference type="GO" id="GO:0008017">
    <property type="term" value="F:microtubule binding"/>
    <property type="evidence" value="ECO:0007669"/>
    <property type="project" value="InterPro"/>
</dbReference>
<dbReference type="AlphaFoldDB" id="A0A1I8Q073"/>